<evidence type="ECO:0000259" key="1">
    <source>
        <dbReference type="Pfam" id="PF13679"/>
    </source>
</evidence>
<dbReference type="EMBL" id="MAAO01000002">
    <property type="protein sequence ID" value="OUR99907.1"/>
    <property type="molecule type" value="Genomic_DNA"/>
</dbReference>
<feature type="domain" description="Methyltransferase" evidence="1">
    <location>
        <begin position="108"/>
        <end position="245"/>
    </location>
</feature>
<protein>
    <recommendedName>
        <fullName evidence="1">Methyltransferase domain-containing protein</fullName>
    </recommendedName>
</protein>
<dbReference type="AlphaFoldDB" id="A0A1Y5FJ81"/>
<dbReference type="Proteomes" id="UP000196531">
    <property type="component" value="Unassembled WGS sequence"/>
</dbReference>
<organism evidence="2 3">
    <name type="scientific">Halobacteriovorax marinus</name>
    <dbReference type="NCBI Taxonomy" id="97084"/>
    <lineage>
        <taxon>Bacteria</taxon>
        <taxon>Pseudomonadati</taxon>
        <taxon>Bdellovibrionota</taxon>
        <taxon>Bacteriovoracia</taxon>
        <taxon>Bacteriovoracales</taxon>
        <taxon>Halobacteriovoraceae</taxon>
        <taxon>Halobacteriovorax</taxon>
    </lineage>
</organism>
<dbReference type="PANTHER" id="PTHR12496">
    <property type="entry name" value="CGI-41 METHYLTRANSFERASE"/>
    <property type="match status" value="1"/>
</dbReference>
<dbReference type="Pfam" id="PF13679">
    <property type="entry name" value="Methyltransf_32"/>
    <property type="match status" value="1"/>
</dbReference>
<reference evidence="3" key="1">
    <citation type="journal article" date="2017" name="Proc. Natl. Acad. Sci. U.S.A.">
        <title>Simulation of Deepwater Horizon oil plume reveals substrate specialization within a complex community of hydrocarbon-degraders.</title>
        <authorList>
            <person name="Hu P."/>
            <person name="Dubinsky E.A."/>
            <person name="Probst A.J."/>
            <person name="Wang J."/>
            <person name="Sieber C.M.K."/>
            <person name="Tom L.M."/>
            <person name="Gardinali P."/>
            <person name="Banfield J.F."/>
            <person name="Atlas R.M."/>
            <person name="Andersen G.L."/>
        </authorList>
    </citation>
    <scope>NUCLEOTIDE SEQUENCE [LARGE SCALE GENOMIC DNA]</scope>
</reference>
<name>A0A1Y5FJ81_9BACT</name>
<dbReference type="InterPro" id="IPR025714">
    <property type="entry name" value="Methyltranfer_dom"/>
</dbReference>
<evidence type="ECO:0000313" key="2">
    <source>
        <dbReference type="EMBL" id="OUR99907.1"/>
    </source>
</evidence>
<dbReference type="InterPro" id="IPR052220">
    <property type="entry name" value="METTL25"/>
</dbReference>
<accession>A0A1Y5FJ81</accession>
<sequence length="419" mass="48791">MGNVLNFKQHFDQLTEFLKPYEGMWNEELLDDYPRHMAPYQDSWIDELSALSKEQLWRFDCFLETEHIQNPEILELSKKRKDLIELEQFKIYEKKSYTEWAFKKVKEKKRHEISLITSLITELNDDHSFSHTTDIGGGVGHLARILAHYCGIKTKTIDIEADFQKSGIKRANAYPLPKGANDLEFINMNFIGDKDQEIMKNVFSKDSLTLGLHTCGPLANALIETHITMGTKILLNFGCCYLKMNPETDVNLSQYAKQGNHLKLKKWALTMASRGYTSMNFNEYLLKERVKSFRYSLQLLLNKIVGKSHFVSVGDGHSREYWGDFSDYAMKRLKVLNLDSGYNEELLTEFYEDADIKKEVKRMYLGNILRWQFGRCLEHYILTDRCLLLEEAGQSVELKELFDEELSPRNIGILATQKI</sequence>
<proteinExistence type="predicted"/>
<comment type="caution">
    <text evidence="2">The sequence shown here is derived from an EMBL/GenBank/DDBJ whole genome shotgun (WGS) entry which is preliminary data.</text>
</comment>
<gene>
    <name evidence="2" type="ORF">A9Q84_02435</name>
</gene>
<dbReference type="PANTHER" id="PTHR12496:SF0">
    <property type="entry name" value="METHYLTRANSFERASE DOMAIN-CONTAINING PROTEIN"/>
    <property type="match status" value="1"/>
</dbReference>
<evidence type="ECO:0000313" key="3">
    <source>
        <dbReference type="Proteomes" id="UP000196531"/>
    </source>
</evidence>